<dbReference type="PANTHER" id="PTHR43630">
    <property type="entry name" value="POLY-BETA-1,6-N-ACETYL-D-GLUCOSAMINE SYNTHASE"/>
    <property type="match status" value="1"/>
</dbReference>
<dbReference type="SUPFAM" id="SSF53448">
    <property type="entry name" value="Nucleotide-diphospho-sugar transferases"/>
    <property type="match status" value="1"/>
</dbReference>
<keyword evidence="5" id="KW-1133">Transmembrane helix</keyword>
<evidence type="ECO:0000256" key="5">
    <source>
        <dbReference type="SAM" id="Phobius"/>
    </source>
</evidence>
<evidence type="ECO:0000256" key="4">
    <source>
        <dbReference type="SAM" id="MobiDB-lite"/>
    </source>
</evidence>
<dbReference type="InterPro" id="IPR029044">
    <property type="entry name" value="Nucleotide-diphossugar_trans"/>
</dbReference>
<dbReference type="InterPro" id="IPR011330">
    <property type="entry name" value="Glyco_hydro/deAcase_b/a-brl"/>
</dbReference>
<evidence type="ECO:0000256" key="2">
    <source>
        <dbReference type="ARBA" id="ARBA00022676"/>
    </source>
</evidence>
<keyword evidence="5" id="KW-0812">Transmembrane</keyword>
<dbReference type="PROSITE" id="PS51677">
    <property type="entry name" value="NODB"/>
    <property type="match status" value="1"/>
</dbReference>
<feature type="transmembrane region" description="Helical" evidence="5">
    <location>
        <begin position="30"/>
        <end position="50"/>
    </location>
</feature>
<keyword evidence="5" id="KW-0472">Membrane</keyword>
<dbReference type="CDD" id="cd06423">
    <property type="entry name" value="CESA_like"/>
    <property type="match status" value="1"/>
</dbReference>
<feature type="transmembrane region" description="Helical" evidence="5">
    <location>
        <begin position="331"/>
        <end position="354"/>
    </location>
</feature>
<sequence>MAVPTLPGSARPRHHAPPGHPSRRTQRGRWTVISVLALAFASVLMVAAYANSELTPDSVHETDVQDNVPAEVLQGGPIINAAGGTPRSYRMPPKTIALTFDDGPDPWWTRKVLDVLRRHQARATFFVVGSEVARQPVLTRDIAANGHELGAHTFTHPDLTAVPSWRRHLEYAQTQLAIAKAAGVQTALLRFPYSSKAEAFDDRDWPVIREAGDLGYLVVVNDTDSQDWARPGVDAIVRNMTPPGDSGAIILLHDSGGDRSQTVAALDRFIPAMQARGYRFTTVTAGLNQTLADAAATTPPMRENPAASRLDRWRGAALLWAVEFADGTLRVLALIFVLVGVLALGRTLLLLVLAGRHARRRRARSWSWGPPVAEPVSVVVPAYNEKEGIAAAVRSLAGGDYPEIEVIVVDDGSTDGTADIAEELGLPNVRVVRKPNGGKATALNTGIALARHELIVMVDGDTIFEADSIRRLVQPFADPAVGAVAGNVKVGNQDTMIGRWQQIEYVIGFNLDRRLYETLQCMPTIPGAIGAFRRRALIDVGGVSGDTLAEDTDLTMALSRVGWKVVYEETARAWTEAPATLEQLWKQRYRWSYGTMQAMWKHRRALVEHGASGRFGRRCLPMLSLFGVLLPLLGPVIDLMAVYGLFFADWTKTLGAWLAMLALQFVTAVVAFRLDRGPMRSLWSLPLQQFAYRQLMYLVLIQSVVTAVSGVWLRWHKLQRTGETAVSGRPGRTAIARARAALTRDSGRDRYIDTLRAVALGRVIVYHMFGFAWLSVVFPAMGVMFALAGSLMARSLDRNSGGAVVVGRVRRLLPALWVFGAVLLAAMIWHDGWGQLPAWPRLLTWVVPVTSPPGTEWVADGTEVLWYLVTYLWLVLLSPAALWLYRRRPVATVLLPLAALAVLELASPLAEGPVQAVVTDVATFGACWVIGFAHRDGALRRMALPLLVGGAMLALGVGAAWAVTHRDEFGYDLNGLPLAQGFYSLGFVMLLLRARPSMAWLSRIRVLDRLVTLLNARAVTVYLWHNVAIALCFVVGDWFGVWRLGDVGYLPVALALLVVPLLLVGWVEDLGGRRRPRLLPWRPSVPAPAAPAEARSGARRALSGHSR</sequence>
<feature type="region of interest" description="Disordered" evidence="4">
    <location>
        <begin position="1"/>
        <end position="26"/>
    </location>
</feature>
<protein>
    <submittedName>
        <fullName evidence="7">Glycosyltransferase, catalytic subunit of cellulose synthase and poly-beta-1,6-N-acetylglucosamine synthase</fullName>
    </submittedName>
</protein>
<feature type="transmembrane region" description="Helical" evidence="5">
    <location>
        <begin position="623"/>
        <end position="648"/>
    </location>
</feature>
<feature type="transmembrane region" description="Helical" evidence="5">
    <location>
        <begin position="764"/>
        <end position="791"/>
    </location>
</feature>
<feature type="transmembrane region" description="Helical" evidence="5">
    <location>
        <begin position="654"/>
        <end position="674"/>
    </location>
</feature>
<feature type="transmembrane region" description="Helical" evidence="5">
    <location>
        <begin position="1013"/>
        <end position="1036"/>
    </location>
</feature>
<dbReference type="GO" id="GO:0016810">
    <property type="term" value="F:hydrolase activity, acting on carbon-nitrogen (but not peptide) bonds"/>
    <property type="evidence" value="ECO:0007669"/>
    <property type="project" value="InterPro"/>
</dbReference>
<dbReference type="GO" id="GO:0016747">
    <property type="term" value="F:acyltransferase activity, transferring groups other than amino-acyl groups"/>
    <property type="evidence" value="ECO:0007669"/>
    <property type="project" value="InterPro"/>
</dbReference>
<dbReference type="STRING" id="405436.SAMN05444365_103124"/>
<feature type="transmembrane region" description="Helical" evidence="5">
    <location>
        <begin position="1048"/>
        <end position="1067"/>
    </location>
</feature>
<accession>A0A1H3LW12</accession>
<feature type="transmembrane region" description="Helical" evidence="5">
    <location>
        <begin position="975"/>
        <end position="992"/>
    </location>
</feature>
<dbReference type="Gene3D" id="3.90.550.10">
    <property type="entry name" value="Spore Coat Polysaccharide Biosynthesis Protein SpsA, Chain A"/>
    <property type="match status" value="1"/>
</dbReference>
<reference evidence="8" key="1">
    <citation type="submission" date="2016-10" db="EMBL/GenBank/DDBJ databases">
        <authorList>
            <person name="Varghese N."/>
            <person name="Submissions S."/>
        </authorList>
    </citation>
    <scope>NUCLEOTIDE SEQUENCE [LARGE SCALE GENOMIC DNA]</scope>
    <source>
        <strain evidence="8">DSM 45245</strain>
    </source>
</reference>
<evidence type="ECO:0000256" key="3">
    <source>
        <dbReference type="ARBA" id="ARBA00022679"/>
    </source>
</evidence>
<organism evidence="7 8">
    <name type="scientific">Micromonospora pattaloongensis</name>
    <dbReference type="NCBI Taxonomy" id="405436"/>
    <lineage>
        <taxon>Bacteria</taxon>
        <taxon>Bacillati</taxon>
        <taxon>Actinomycetota</taxon>
        <taxon>Actinomycetes</taxon>
        <taxon>Micromonosporales</taxon>
        <taxon>Micromonosporaceae</taxon>
        <taxon>Micromonospora</taxon>
    </lineage>
</organism>
<dbReference type="Pfam" id="PF13641">
    <property type="entry name" value="Glyco_tranf_2_3"/>
    <property type="match status" value="1"/>
</dbReference>
<keyword evidence="3 7" id="KW-0808">Transferase</keyword>
<feature type="compositionally biased region" description="Low complexity" evidence="4">
    <location>
        <begin position="1090"/>
        <end position="1101"/>
    </location>
</feature>
<dbReference type="Pfam" id="PF01757">
    <property type="entry name" value="Acyl_transf_3"/>
    <property type="match status" value="1"/>
</dbReference>
<keyword evidence="8" id="KW-1185">Reference proteome</keyword>
<dbReference type="InterPro" id="IPR002656">
    <property type="entry name" value="Acyl_transf_3_dom"/>
</dbReference>
<dbReference type="EMBL" id="FNPH01000003">
    <property type="protein sequence ID" value="SDY68717.1"/>
    <property type="molecule type" value="Genomic_DNA"/>
</dbReference>
<evidence type="ECO:0000313" key="8">
    <source>
        <dbReference type="Proteomes" id="UP000242415"/>
    </source>
</evidence>
<feature type="transmembrane region" description="Helical" evidence="5">
    <location>
        <begin position="946"/>
        <end position="963"/>
    </location>
</feature>
<dbReference type="SUPFAM" id="SSF88713">
    <property type="entry name" value="Glycoside hydrolase/deacetylase"/>
    <property type="match status" value="1"/>
</dbReference>
<feature type="region of interest" description="Disordered" evidence="4">
    <location>
        <begin position="1086"/>
        <end position="1107"/>
    </location>
</feature>
<evidence type="ECO:0000256" key="1">
    <source>
        <dbReference type="ARBA" id="ARBA00006739"/>
    </source>
</evidence>
<evidence type="ECO:0000259" key="6">
    <source>
        <dbReference type="PROSITE" id="PS51677"/>
    </source>
</evidence>
<dbReference type="AlphaFoldDB" id="A0A1H3LW12"/>
<keyword evidence="2" id="KW-0328">Glycosyltransferase</keyword>
<name>A0A1H3LW12_9ACTN</name>
<proteinExistence type="inferred from homology"/>
<feature type="transmembrane region" description="Helical" evidence="5">
    <location>
        <begin position="864"/>
        <end position="885"/>
    </location>
</feature>
<feature type="transmembrane region" description="Helical" evidence="5">
    <location>
        <begin position="695"/>
        <end position="715"/>
    </location>
</feature>
<dbReference type="GO" id="GO:0005975">
    <property type="term" value="P:carbohydrate metabolic process"/>
    <property type="evidence" value="ECO:0007669"/>
    <property type="project" value="InterPro"/>
</dbReference>
<dbReference type="Gene3D" id="3.20.20.370">
    <property type="entry name" value="Glycoside hydrolase/deacetylase"/>
    <property type="match status" value="1"/>
</dbReference>
<feature type="transmembrane region" description="Helical" evidence="5">
    <location>
        <begin position="812"/>
        <end position="830"/>
    </location>
</feature>
<dbReference type="Pfam" id="PF01522">
    <property type="entry name" value="Polysacc_deac_1"/>
    <property type="match status" value="1"/>
</dbReference>
<dbReference type="GO" id="GO:0016757">
    <property type="term" value="F:glycosyltransferase activity"/>
    <property type="evidence" value="ECO:0007669"/>
    <property type="project" value="UniProtKB-KW"/>
</dbReference>
<dbReference type="RefSeq" id="WP_175543576.1">
    <property type="nucleotide sequence ID" value="NZ_FNPH01000003.1"/>
</dbReference>
<feature type="compositionally biased region" description="Basic residues" evidence="4">
    <location>
        <begin position="11"/>
        <end position="26"/>
    </location>
</feature>
<dbReference type="InterPro" id="IPR002509">
    <property type="entry name" value="NODB_dom"/>
</dbReference>
<evidence type="ECO:0000313" key="7">
    <source>
        <dbReference type="EMBL" id="SDY68717.1"/>
    </source>
</evidence>
<gene>
    <name evidence="7" type="ORF">SAMN05444365_103124</name>
</gene>
<feature type="domain" description="NodB homology" evidence="6">
    <location>
        <begin position="94"/>
        <end position="281"/>
    </location>
</feature>
<dbReference type="PANTHER" id="PTHR43630:SF1">
    <property type="entry name" value="POLY-BETA-1,6-N-ACETYL-D-GLUCOSAMINE SYNTHASE"/>
    <property type="match status" value="1"/>
</dbReference>
<dbReference type="Proteomes" id="UP000242415">
    <property type="component" value="Unassembled WGS sequence"/>
</dbReference>
<comment type="similarity">
    <text evidence="1">Belongs to the glycosyltransferase 2 family.</text>
</comment>